<reference evidence="2" key="1">
    <citation type="journal article" date="2023" name="Nat. Plants">
        <title>Single-cell RNA sequencing provides a high-resolution roadmap for understanding the multicellular compartmentation of specialized metabolism.</title>
        <authorList>
            <person name="Sun S."/>
            <person name="Shen X."/>
            <person name="Li Y."/>
            <person name="Li Y."/>
            <person name="Wang S."/>
            <person name="Li R."/>
            <person name="Zhang H."/>
            <person name="Shen G."/>
            <person name="Guo B."/>
            <person name="Wei J."/>
            <person name="Xu J."/>
            <person name="St-Pierre B."/>
            <person name="Chen S."/>
            <person name="Sun C."/>
        </authorList>
    </citation>
    <scope>NUCLEOTIDE SEQUENCE [LARGE SCALE GENOMIC DNA]</scope>
</reference>
<proteinExistence type="predicted"/>
<evidence type="ECO:0000313" key="1">
    <source>
        <dbReference type="EMBL" id="KAI5681287.1"/>
    </source>
</evidence>
<comment type="caution">
    <text evidence="1">The sequence shown here is derived from an EMBL/GenBank/DDBJ whole genome shotgun (WGS) entry which is preliminary data.</text>
</comment>
<keyword evidence="2" id="KW-1185">Reference proteome</keyword>
<gene>
    <name evidence="1" type="ORF">M9H77_02514</name>
</gene>
<evidence type="ECO:0000313" key="2">
    <source>
        <dbReference type="Proteomes" id="UP001060085"/>
    </source>
</evidence>
<dbReference type="EMBL" id="CM044701">
    <property type="protein sequence ID" value="KAI5681287.1"/>
    <property type="molecule type" value="Genomic_DNA"/>
</dbReference>
<name>A0ACC0C8U1_CATRO</name>
<organism evidence="1 2">
    <name type="scientific">Catharanthus roseus</name>
    <name type="common">Madagascar periwinkle</name>
    <name type="synonym">Vinca rosea</name>
    <dbReference type="NCBI Taxonomy" id="4058"/>
    <lineage>
        <taxon>Eukaryota</taxon>
        <taxon>Viridiplantae</taxon>
        <taxon>Streptophyta</taxon>
        <taxon>Embryophyta</taxon>
        <taxon>Tracheophyta</taxon>
        <taxon>Spermatophyta</taxon>
        <taxon>Magnoliopsida</taxon>
        <taxon>eudicotyledons</taxon>
        <taxon>Gunneridae</taxon>
        <taxon>Pentapetalae</taxon>
        <taxon>asterids</taxon>
        <taxon>lamiids</taxon>
        <taxon>Gentianales</taxon>
        <taxon>Apocynaceae</taxon>
        <taxon>Rauvolfioideae</taxon>
        <taxon>Vinceae</taxon>
        <taxon>Catharanthinae</taxon>
        <taxon>Catharanthus</taxon>
    </lineage>
</organism>
<dbReference type="Proteomes" id="UP001060085">
    <property type="component" value="Linkage Group LG01"/>
</dbReference>
<protein>
    <submittedName>
        <fullName evidence="1">Uncharacterized protein</fullName>
    </submittedName>
</protein>
<sequence length="227" mass="25046">MAVAKVPHVIGAWYKKNFGDLLSSSNSVHDAPIIKHVTQYKGELPVYFEPLEIISLVPPFKLTFVGKFSHGKTSIEALCKEFHKVGFKGSFLVGWIDPWHIFVHFDLEEDYLQFWMKDAAAASDLGASQSYSMDTKAACSAGADYCRFKFYCSGYSGVGYCRSRFNAATASAIPIALPSVTESVAVFLENFATVVTDRTESVQGLSPSCPRMVQKRMLVSQMIRGVG</sequence>
<accession>A0ACC0C8U1</accession>